<dbReference type="Pfam" id="PF00023">
    <property type="entry name" value="Ank"/>
    <property type="match status" value="1"/>
</dbReference>
<evidence type="ECO:0000313" key="7">
    <source>
        <dbReference type="EMBL" id="EWY87598.1"/>
    </source>
</evidence>
<dbReference type="Pfam" id="PF12796">
    <property type="entry name" value="Ank_2"/>
    <property type="match status" value="4"/>
</dbReference>
<dbReference type="AlphaFoldDB" id="W9HYC1"/>
<dbReference type="SUPFAM" id="SSF52540">
    <property type="entry name" value="P-loop containing nucleoside triphosphate hydrolases"/>
    <property type="match status" value="1"/>
</dbReference>
<dbReference type="PANTHER" id="PTHR24198:SF165">
    <property type="entry name" value="ANKYRIN REPEAT-CONTAINING PROTEIN-RELATED"/>
    <property type="match status" value="1"/>
</dbReference>
<evidence type="ECO:0000256" key="4">
    <source>
        <dbReference type="SAM" id="SignalP"/>
    </source>
</evidence>
<feature type="repeat" description="ANK" evidence="3">
    <location>
        <begin position="984"/>
        <end position="1008"/>
    </location>
</feature>
<protein>
    <submittedName>
        <fullName evidence="7">Uncharacterized protein</fullName>
    </submittedName>
</protein>
<name>W9HYC1_FUSOX</name>
<feature type="repeat" description="ANK" evidence="3">
    <location>
        <begin position="752"/>
        <end position="784"/>
    </location>
</feature>
<dbReference type="InterPro" id="IPR038305">
    <property type="entry name" value="HeLo_sf"/>
</dbReference>
<accession>W9HYC1</accession>
<dbReference type="PANTHER" id="PTHR24198">
    <property type="entry name" value="ANKYRIN REPEAT AND PROTEIN KINASE DOMAIN-CONTAINING PROTEIN"/>
    <property type="match status" value="1"/>
</dbReference>
<organism evidence="7 8">
    <name type="scientific">Fusarium oxysporum NRRL 32931</name>
    <dbReference type="NCBI Taxonomy" id="660029"/>
    <lineage>
        <taxon>Eukaryota</taxon>
        <taxon>Fungi</taxon>
        <taxon>Dikarya</taxon>
        <taxon>Ascomycota</taxon>
        <taxon>Pezizomycotina</taxon>
        <taxon>Sordariomycetes</taxon>
        <taxon>Hypocreomycetidae</taxon>
        <taxon>Hypocreales</taxon>
        <taxon>Nectriaceae</taxon>
        <taxon>Fusarium</taxon>
        <taxon>Fusarium oxysporum species complex</taxon>
    </lineage>
</organism>
<dbReference type="InterPro" id="IPR027417">
    <property type="entry name" value="P-loop_NTPase"/>
</dbReference>
<evidence type="ECO:0000256" key="3">
    <source>
        <dbReference type="PROSITE-ProRule" id="PRU00023"/>
    </source>
</evidence>
<dbReference type="Pfam" id="PF24883">
    <property type="entry name" value="NPHP3_N"/>
    <property type="match status" value="1"/>
</dbReference>
<sequence>MEPIGLAIGVVGLVGLFSSCLEAAEKVQAYLSFGTESGVLDARFRATKVLLEKWGRRVGLEKTTLAEDHHPALDDRDIAAAVEDVLRIINTICESSTQSIPQSKLTPSLVDGVSLGSIGPPSLHGMRRRKLTWALWGKGKRTDQVELLETLVQQLNNLVPPDATDMLSSGKAPGHASLAELQRILARIEEVHRAETRREVYSWLDRSIPNEHYDDSIQKKLVGTCDWIFERVVFQNWLSSEFTVGAKVLWINGPAGFGKTILCANIVDHLVPTLMTPVAHFFFSSELENREDPFLAIRSWISQIASQHEPAYKHVRRVWEQDLDFVSTRLTAISLFAQLLHIVPNCTLIADGLDECTHLDDSNASVAKFLRIVAGAVDRTNTRVLVVSRDEPQIRHAITDNALWSFDEYKISSHDVRSDTAAYSRHIINRKLPNKNDIIRSTLSEAMADRCEGQFLWLKMQEESLRKGLNMKQLRRAIEETPAGLHGLYDRNWSRIKNCRDRERIFSLLRWAAFALRPLTVCEIAEAVLITDSDDLPVDDLPDTVDGDYVDSEIVGLCGPLIQVRRQKSHGSAGQQTVHLAHFSVKQFLLVNLPTPGWISENERLRANYQNTLLARACLYYINFESVWQEITDHASSLGTALHNYAAGAWHHHFKSGICSDEEMLTLAIRFIDRSSKTWNAWRAWFDEQEAKAEGFFEKVATPTTQKHEAQEAGIESASPSPLYYAAKLELTDVANTLIKERGYNVNEGSGLGLSALDIACRRGNEEVMKALLDAGADVSAVDKEGWTPLLFAVVEGRLEVAKLLIEKGARAMDPHRKGWMPLHRAIWAGHTEMVKLLIENGASVVAADRDGWVPLHYASCRRHVEIVKLLIEKGSDIMAATKAGVTPLHSASGTGHTEVAKLLVDEGASIMAATWRGFTPLHTAAQYGHCQVTKLLIEKGATVRTERKDGWTPLHSASANGHTEVVKLLLANPDIETSRVGNFGHTALFVATRYGQVSVVQILLADGRIDPGIKDWSGSIALFAAVRNGHFEVVKLLLASVGMRTESLDGFGLSLFWWARRTGNSRILQLLEQQAERTGSPIPDDPSPVEPISVRFDPQLSWCDACTLTIPEGGENLCKMCQDSDFHLCAECFESVRVQCHNGTHVPAPLQHLCPRKKLVHYFERPSFSALSARVTLHLVITAK</sequence>
<feature type="repeat" description="ANK" evidence="3">
    <location>
        <begin position="950"/>
        <end position="971"/>
    </location>
</feature>
<evidence type="ECO:0000259" key="6">
    <source>
        <dbReference type="Pfam" id="PF24883"/>
    </source>
</evidence>
<feature type="repeat" description="ANK" evidence="3">
    <location>
        <begin position="818"/>
        <end position="850"/>
    </location>
</feature>
<evidence type="ECO:0000259" key="5">
    <source>
        <dbReference type="Pfam" id="PF14479"/>
    </source>
</evidence>
<keyword evidence="4" id="KW-0732">Signal</keyword>
<dbReference type="OrthoDB" id="539213at2759"/>
<dbReference type="EMBL" id="JH717845">
    <property type="protein sequence ID" value="EWY87598.1"/>
    <property type="molecule type" value="Genomic_DNA"/>
</dbReference>
<feature type="chain" id="PRO_5004925718" evidence="4">
    <location>
        <begin position="24"/>
        <end position="1185"/>
    </location>
</feature>
<feature type="domain" description="Prion-inhibition and propagation HeLo" evidence="5">
    <location>
        <begin position="5"/>
        <end position="96"/>
    </location>
</feature>
<feature type="domain" description="Nephrocystin 3-like N-terminal" evidence="6">
    <location>
        <begin position="223"/>
        <end position="389"/>
    </location>
</feature>
<dbReference type="InterPro" id="IPR056884">
    <property type="entry name" value="NPHP3-like_N"/>
</dbReference>
<dbReference type="InterPro" id="IPR029498">
    <property type="entry name" value="HeLo_dom"/>
</dbReference>
<proteinExistence type="predicted"/>
<keyword evidence="1" id="KW-0677">Repeat</keyword>
<dbReference type="Pfam" id="PF14479">
    <property type="entry name" value="HeLo"/>
    <property type="match status" value="1"/>
</dbReference>
<dbReference type="PROSITE" id="PS50088">
    <property type="entry name" value="ANK_REPEAT"/>
    <property type="match status" value="8"/>
</dbReference>
<dbReference type="SUPFAM" id="SSF48403">
    <property type="entry name" value="Ankyrin repeat"/>
    <property type="match status" value="1"/>
</dbReference>
<feature type="repeat" description="ANK" evidence="3">
    <location>
        <begin position="851"/>
        <end position="883"/>
    </location>
</feature>
<feature type="repeat" description="ANK" evidence="3">
    <location>
        <begin position="785"/>
        <end position="810"/>
    </location>
</feature>
<dbReference type="PROSITE" id="PS50297">
    <property type="entry name" value="ANK_REP_REGION"/>
    <property type="match status" value="8"/>
</dbReference>
<dbReference type="PRINTS" id="PR01415">
    <property type="entry name" value="ANKYRIN"/>
</dbReference>
<dbReference type="HOGENOM" id="CLU_000288_34_8_1"/>
<dbReference type="Gene3D" id="3.40.50.300">
    <property type="entry name" value="P-loop containing nucleotide triphosphate hydrolases"/>
    <property type="match status" value="1"/>
</dbReference>
<dbReference type="InterPro" id="IPR002110">
    <property type="entry name" value="Ankyrin_rpt"/>
</dbReference>
<dbReference type="InterPro" id="IPR036770">
    <property type="entry name" value="Ankyrin_rpt-contain_sf"/>
</dbReference>
<evidence type="ECO:0000313" key="8">
    <source>
        <dbReference type="Proteomes" id="UP000030753"/>
    </source>
</evidence>
<dbReference type="Gene3D" id="1.20.120.1020">
    <property type="entry name" value="Prion-inhibition and propagation, HeLo domain"/>
    <property type="match status" value="1"/>
</dbReference>
<evidence type="ECO:0000256" key="2">
    <source>
        <dbReference type="ARBA" id="ARBA00023043"/>
    </source>
</evidence>
<dbReference type="SMART" id="SM00248">
    <property type="entry name" value="ANK"/>
    <property type="match status" value="10"/>
</dbReference>
<keyword evidence="2 3" id="KW-0040">ANK repeat</keyword>
<gene>
    <name evidence="7" type="ORF">FOYG_11781</name>
</gene>
<dbReference type="Proteomes" id="UP000030753">
    <property type="component" value="Unassembled WGS sequence"/>
</dbReference>
<feature type="signal peptide" evidence="4">
    <location>
        <begin position="1"/>
        <end position="23"/>
    </location>
</feature>
<feature type="repeat" description="ANK" evidence="3">
    <location>
        <begin position="884"/>
        <end position="916"/>
    </location>
</feature>
<evidence type="ECO:0000256" key="1">
    <source>
        <dbReference type="ARBA" id="ARBA00022737"/>
    </source>
</evidence>
<reference evidence="7 8" key="1">
    <citation type="submission" date="2011-06" db="EMBL/GenBank/DDBJ databases">
        <title>The Genome Sequence of Fusarium oxysporum FOSC 3-a.</title>
        <authorList>
            <consortium name="The Broad Institute Genome Sequencing Platform"/>
            <person name="Ma L.-J."/>
            <person name="Gale L.R."/>
            <person name="Schwartz D.C."/>
            <person name="Zhou S."/>
            <person name="Corby-Kistler H."/>
            <person name="Young S.K."/>
            <person name="Zeng Q."/>
            <person name="Gargeya S."/>
            <person name="Fitzgerald M."/>
            <person name="Haas B."/>
            <person name="Abouelleil A."/>
            <person name="Alvarado L."/>
            <person name="Arachchi H.M."/>
            <person name="Berlin A."/>
            <person name="Brown A."/>
            <person name="Chapman S.B."/>
            <person name="Chen Z."/>
            <person name="Dunbar C."/>
            <person name="Freedman E."/>
            <person name="Gearin G."/>
            <person name="Gellesch M."/>
            <person name="Goldberg J."/>
            <person name="Griggs A."/>
            <person name="Gujja S."/>
            <person name="Heiman D."/>
            <person name="Howarth C."/>
            <person name="Larson L."/>
            <person name="Lui A."/>
            <person name="MacDonald P.J.P."/>
            <person name="Mehta T."/>
            <person name="Montmayeur A."/>
            <person name="Murphy C."/>
            <person name="Neiman D."/>
            <person name="Pearson M."/>
            <person name="Priest M."/>
            <person name="Roberts A."/>
            <person name="Saif S."/>
            <person name="Shea T."/>
            <person name="Shenoy N."/>
            <person name="Sisk P."/>
            <person name="Stolte C."/>
            <person name="Sykes S."/>
            <person name="Wortman J."/>
            <person name="Nusbaum C."/>
            <person name="Birren B."/>
        </authorList>
    </citation>
    <scope>NUCLEOTIDE SEQUENCE [LARGE SCALE GENOMIC DNA]</scope>
    <source>
        <strain evidence="8">FOSC 3-a</strain>
    </source>
</reference>
<dbReference type="Gene3D" id="1.25.40.20">
    <property type="entry name" value="Ankyrin repeat-containing domain"/>
    <property type="match status" value="4"/>
</dbReference>
<feature type="repeat" description="ANK" evidence="3">
    <location>
        <begin position="917"/>
        <end position="949"/>
    </location>
</feature>